<protein>
    <submittedName>
        <fullName evidence="2">Uncharacterized protein</fullName>
    </submittedName>
</protein>
<gene>
    <name evidence="2" type="ORF">RRG08_017836</name>
</gene>
<feature type="compositionally biased region" description="Polar residues" evidence="1">
    <location>
        <begin position="1"/>
        <end position="16"/>
    </location>
</feature>
<sequence>MASGDQSRSRPGTSRNIFDLVQTGDNDDQANSIDRKEDDAEVCSEGDLSDEDEFVPFRDDSGSDSEAI</sequence>
<proteinExistence type="predicted"/>
<dbReference type="AlphaFoldDB" id="A0AAE0XPI9"/>
<evidence type="ECO:0000313" key="3">
    <source>
        <dbReference type="Proteomes" id="UP001283361"/>
    </source>
</evidence>
<accession>A0AAE0XPI9</accession>
<evidence type="ECO:0000313" key="2">
    <source>
        <dbReference type="EMBL" id="KAK3701945.1"/>
    </source>
</evidence>
<name>A0AAE0XPI9_9GAST</name>
<feature type="compositionally biased region" description="Acidic residues" evidence="1">
    <location>
        <begin position="39"/>
        <end position="54"/>
    </location>
</feature>
<dbReference type="EMBL" id="JAWDGP010007871">
    <property type="protein sequence ID" value="KAK3701945.1"/>
    <property type="molecule type" value="Genomic_DNA"/>
</dbReference>
<keyword evidence="3" id="KW-1185">Reference proteome</keyword>
<organism evidence="2 3">
    <name type="scientific">Elysia crispata</name>
    <name type="common">lettuce slug</name>
    <dbReference type="NCBI Taxonomy" id="231223"/>
    <lineage>
        <taxon>Eukaryota</taxon>
        <taxon>Metazoa</taxon>
        <taxon>Spiralia</taxon>
        <taxon>Lophotrochozoa</taxon>
        <taxon>Mollusca</taxon>
        <taxon>Gastropoda</taxon>
        <taxon>Heterobranchia</taxon>
        <taxon>Euthyneura</taxon>
        <taxon>Panpulmonata</taxon>
        <taxon>Sacoglossa</taxon>
        <taxon>Placobranchoidea</taxon>
        <taxon>Plakobranchidae</taxon>
        <taxon>Elysia</taxon>
    </lineage>
</organism>
<reference evidence="2" key="1">
    <citation type="journal article" date="2023" name="G3 (Bethesda)">
        <title>A reference genome for the long-term kleptoplast-retaining sea slug Elysia crispata morphotype clarki.</title>
        <authorList>
            <person name="Eastman K.E."/>
            <person name="Pendleton A.L."/>
            <person name="Shaikh M.A."/>
            <person name="Suttiyut T."/>
            <person name="Ogas R."/>
            <person name="Tomko P."/>
            <person name="Gavelis G."/>
            <person name="Widhalm J.R."/>
            <person name="Wisecaver J.H."/>
        </authorList>
    </citation>
    <scope>NUCLEOTIDE SEQUENCE</scope>
    <source>
        <strain evidence="2">ECLA1</strain>
    </source>
</reference>
<comment type="caution">
    <text evidence="2">The sequence shown here is derived from an EMBL/GenBank/DDBJ whole genome shotgun (WGS) entry which is preliminary data.</text>
</comment>
<feature type="region of interest" description="Disordered" evidence="1">
    <location>
        <begin position="1"/>
        <end position="68"/>
    </location>
</feature>
<evidence type="ECO:0000256" key="1">
    <source>
        <dbReference type="SAM" id="MobiDB-lite"/>
    </source>
</evidence>
<dbReference type="Proteomes" id="UP001283361">
    <property type="component" value="Unassembled WGS sequence"/>
</dbReference>